<proteinExistence type="predicted"/>
<feature type="non-terminal residue" evidence="2">
    <location>
        <position position="261"/>
    </location>
</feature>
<dbReference type="EMBL" id="UINC01141238">
    <property type="protein sequence ID" value="SVD28856.1"/>
    <property type="molecule type" value="Genomic_DNA"/>
</dbReference>
<dbReference type="GO" id="GO:0015833">
    <property type="term" value="P:peptide transport"/>
    <property type="evidence" value="ECO:0007669"/>
    <property type="project" value="TreeGrafter"/>
</dbReference>
<dbReference type="SUPFAM" id="SSF53850">
    <property type="entry name" value="Periplasmic binding protein-like II"/>
    <property type="match status" value="1"/>
</dbReference>
<dbReference type="Pfam" id="PF00496">
    <property type="entry name" value="SBP_bac_5"/>
    <property type="match status" value="1"/>
</dbReference>
<sequence length="261" mass="29363">MTSFLFPLTGVRIRLARFLLILPFSFVFLFNLAVDVYAEGKRGGTLRVAMNRAFDGFDTATNPTVFPTKLNVQRAIFEDLFGVDKTGKLVPKLGTSLKISSDQKLFTVTLRKDTKFSNGEPLTARAYSDHFKRAMKSPRANFIKGQIGPVEDVVAVNDHTIEFRMSRPHPAFRAALTGPFQFFWVNAPDHAKSLGLFVSKLPVGTGPYMLDDWDQGVSLTLVRNPHYRHPEKQFLDKIVMPLVAREEARLNGLRAGNLDLY</sequence>
<dbReference type="PANTHER" id="PTHR30290:SF83">
    <property type="entry name" value="ABC TRANSPORTER SUBSTRATE-BINDING PROTEIN"/>
    <property type="match status" value="1"/>
</dbReference>
<feature type="domain" description="Solute-binding protein family 5" evidence="1">
    <location>
        <begin position="88"/>
        <end position="260"/>
    </location>
</feature>
<dbReference type="CDD" id="cd00995">
    <property type="entry name" value="PBP2_NikA_DppA_OppA_like"/>
    <property type="match status" value="1"/>
</dbReference>
<dbReference type="GO" id="GO:1904680">
    <property type="term" value="F:peptide transmembrane transporter activity"/>
    <property type="evidence" value="ECO:0007669"/>
    <property type="project" value="TreeGrafter"/>
</dbReference>
<dbReference type="InterPro" id="IPR039424">
    <property type="entry name" value="SBP_5"/>
</dbReference>
<organism evidence="2">
    <name type="scientific">marine metagenome</name>
    <dbReference type="NCBI Taxonomy" id="408172"/>
    <lineage>
        <taxon>unclassified sequences</taxon>
        <taxon>metagenomes</taxon>
        <taxon>ecological metagenomes</taxon>
    </lineage>
</organism>
<accession>A0A382U3G5</accession>
<dbReference type="InterPro" id="IPR000914">
    <property type="entry name" value="SBP_5_dom"/>
</dbReference>
<name>A0A382U3G5_9ZZZZ</name>
<dbReference type="PANTHER" id="PTHR30290">
    <property type="entry name" value="PERIPLASMIC BINDING COMPONENT OF ABC TRANSPORTER"/>
    <property type="match status" value="1"/>
</dbReference>
<evidence type="ECO:0000313" key="2">
    <source>
        <dbReference type="EMBL" id="SVD28856.1"/>
    </source>
</evidence>
<evidence type="ECO:0000259" key="1">
    <source>
        <dbReference type="Pfam" id="PF00496"/>
    </source>
</evidence>
<gene>
    <name evidence="2" type="ORF">METZ01_LOCUS381710</name>
</gene>
<protein>
    <recommendedName>
        <fullName evidence="1">Solute-binding protein family 5 domain-containing protein</fullName>
    </recommendedName>
</protein>
<dbReference type="Gene3D" id="3.40.190.10">
    <property type="entry name" value="Periplasmic binding protein-like II"/>
    <property type="match status" value="1"/>
</dbReference>
<dbReference type="AlphaFoldDB" id="A0A382U3G5"/>
<reference evidence="2" key="1">
    <citation type="submission" date="2018-05" db="EMBL/GenBank/DDBJ databases">
        <authorList>
            <person name="Lanie J.A."/>
            <person name="Ng W.-L."/>
            <person name="Kazmierczak K.M."/>
            <person name="Andrzejewski T.M."/>
            <person name="Davidsen T.M."/>
            <person name="Wayne K.J."/>
            <person name="Tettelin H."/>
            <person name="Glass J.I."/>
            <person name="Rusch D."/>
            <person name="Podicherti R."/>
            <person name="Tsui H.-C.T."/>
            <person name="Winkler M.E."/>
        </authorList>
    </citation>
    <scope>NUCLEOTIDE SEQUENCE</scope>
</reference>